<sequence>MLLFSLAILLGVAVALQSAVNAKLRSFVQSPFLTSFISFTIGSVALFLIFFSRGEASLLTSLTDLPAWTFIGGLLGVVYLTSNIILFQKIGGVQTAVLPIFGQVVMGVLIDQFGLFYAPLTAMTWTKALGLVVVLCSVIIVTDLVFAAVKQKSDAPFIWKAVGVGAGMLSAIQAAVNGHLGSLLHSSIAAATISFVVGTICLFLLVIITKAPFSRILFALRETRRSLWVWTGGLLGAFYVFGIAFTVPALGAGQVIVLALFGQLCTSAIIEHFGLFGAMKKPVRLLKACALLLMLGGVMLMKL</sequence>
<evidence type="ECO:0008006" key="4">
    <source>
        <dbReference type="Google" id="ProtNLM"/>
    </source>
</evidence>
<keyword evidence="1" id="KW-0812">Transmembrane</keyword>
<feature type="transmembrane region" description="Helical" evidence="1">
    <location>
        <begin position="188"/>
        <end position="207"/>
    </location>
</feature>
<feature type="transmembrane region" description="Helical" evidence="1">
    <location>
        <begin position="65"/>
        <end position="87"/>
    </location>
</feature>
<name>A0A1C0YC29_9BACL</name>
<dbReference type="PANTHER" id="PTHR34821">
    <property type="entry name" value="INNER MEMBRANE PROTEIN YDCZ"/>
    <property type="match status" value="1"/>
</dbReference>
<reference evidence="2 3" key="1">
    <citation type="submission" date="2016-07" db="EMBL/GenBank/DDBJ databases">
        <title>Caryophanon tenue genome sequencing.</title>
        <authorList>
            <person name="Verma A."/>
            <person name="Pal Y."/>
            <person name="Krishnamurthi S."/>
        </authorList>
    </citation>
    <scope>NUCLEOTIDE SEQUENCE [LARGE SCALE GENOMIC DNA]</scope>
    <source>
        <strain evidence="2 3">DSM 14152</strain>
    </source>
</reference>
<feature type="transmembrane region" description="Helical" evidence="1">
    <location>
        <begin position="32"/>
        <end position="53"/>
    </location>
</feature>
<keyword evidence="1" id="KW-0472">Membrane</keyword>
<proteinExistence type="predicted"/>
<organism evidence="2 3">
    <name type="scientific">Caryophanon tenue</name>
    <dbReference type="NCBI Taxonomy" id="33978"/>
    <lineage>
        <taxon>Bacteria</taxon>
        <taxon>Bacillati</taxon>
        <taxon>Bacillota</taxon>
        <taxon>Bacilli</taxon>
        <taxon>Bacillales</taxon>
        <taxon>Caryophanaceae</taxon>
        <taxon>Caryophanon</taxon>
    </lineage>
</organism>
<evidence type="ECO:0000256" key="1">
    <source>
        <dbReference type="SAM" id="Phobius"/>
    </source>
</evidence>
<dbReference type="Pfam" id="PF04657">
    <property type="entry name" value="DMT_YdcZ"/>
    <property type="match status" value="2"/>
</dbReference>
<feature type="transmembrane region" description="Helical" evidence="1">
    <location>
        <begin position="93"/>
        <end position="116"/>
    </location>
</feature>
<evidence type="ECO:0000313" key="2">
    <source>
        <dbReference type="EMBL" id="OCS84737.1"/>
    </source>
</evidence>
<feature type="transmembrane region" description="Helical" evidence="1">
    <location>
        <begin position="256"/>
        <end position="278"/>
    </location>
</feature>
<feature type="transmembrane region" description="Helical" evidence="1">
    <location>
        <begin position="128"/>
        <end position="149"/>
    </location>
</feature>
<dbReference type="Proteomes" id="UP000093199">
    <property type="component" value="Unassembled WGS sequence"/>
</dbReference>
<feature type="transmembrane region" description="Helical" evidence="1">
    <location>
        <begin position="227"/>
        <end position="250"/>
    </location>
</feature>
<accession>A0A1C0YC29</accession>
<comment type="caution">
    <text evidence="2">The sequence shown here is derived from an EMBL/GenBank/DDBJ whole genome shotgun (WGS) entry which is preliminary data.</text>
</comment>
<feature type="transmembrane region" description="Helical" evidence="1">
    <location>
        <begin position="285"/>
        <end position="301"/>
    </location>
</feature>
<gene>
    <name evidence="2" type="ORF">A6M13_03935</name>
</gene>
<dbReference type="EMBL" id="MASJ01000023">
    <property type="protein sequence ID" value="OCS84737.1"/>
    <property type="molecule type" value="Genomic_DNA"/>
</dbReference>
<dbReference type="AlphaFoldDB" id="A0A1C0YC29"/>
<dbReference type="GO" id="GO:0005886">
    <property type="term" value="C:plasma membrane"/>
    <property type="evidence" value="ECO:0007669"/>
    <property type="project" value="TreeGrafter"/>
</dbReference>
<dbReference type="InterPro" id="IPR006750">
    <property type="entry name" value="YdcZ"/>
</dbReference>
<keyword evidence="3" id="KW-1185">Reference proteome</keyword>
<dbReference type="STRING" id="33978.A6M13_03935"/>
<keyword evidence="1" id="KW-1133">Transmembrane helix</keyword>
<dbReference type="PANTHER" id="PTHR34821:SF2">
    <property type="entry name" value="INNER MEMBRANE PROTEIN YDCZ"/>
    <property type="match status" value="1"/>
</dbReference>
<protein>
    <recommendedName>
        <fullName evidence="4">Orotate transporter</fullName>
    </recommendedName>
</protein>
<evidence type="ECO:0000313" key="3">
    <source>
        <dbReference type="Proteomes" id="UP000093199"/>
    </source>
</evidence>